<proteinExistence type="inferred from homology"/>
<feature type="domain" description="Periplasmic binding protein" evidence="6">
    <location>
        <begin position="57"/>
        <end position="313"/>
    </location>
</feature>
<feature type="chain" id="PRO_5022161931" evidence="5">
    <location>
        <begin position="33"/>
        <end position="349"/>
    </location>
</feature>
<accession>A0A510V7J4</accession>
<dbReference type="GO" id="GO:0030246">
    <property type="term" value="F:carbohydrate binding"/>
    <property type="evidence" value="ECO:0007669"/>
    <property type="project" value="UniProtKB-ARBA"/>
</dbReference>
<dbReference type="PROSITE" id="PS51318">
    <property type="entry name" value="TAT"/>
    <property type="match status" value="1"/>
</dbReference>
<name>A0A510V7J4_9CELL</name>
<evidence type="ECO:0000313" key="7">
    <source>
        <dbReference type="EMBL" id="GEK22756.1"/>
    </source>
</evidence>
<gene>
    <name evidence="7" type="ORF">CXY01_32760</name>
</gene>
<feature type="signal peptide" evidence="5">
    <location>
        <begin position="1"/>
        <end position="32"/>
    </location>
</feature>
<dbReference type="PANTHER" id="PTHR46847">
    <property type="entry name" value="D-ALLOSE-BINDING PERIPLASMIC PROTEIN-RELATED"/>
    <property type="match status" value="1"/>
</dbReference>
<evidence type="ECO:0000256" key="2">
    <source>
        <dbReference type="ARBA" id="ARBA00007639"/>
    </source>
</evidence>
<keyword evidence="8" id="KW-1185">Reference proteome</keyword>
<keyword evidence="3 5" id="KW-0732">Signal</keyword>
<comment type="caution">
    <text evidence="7">The sequence shown here is derived from an EMBL/GenBank/DDBJ whole genome shotgun (WGS) entry which is preliminary data.</text>
</comment>
<dbReference type="PANTHER" id="PTHR46847:SF1">
    <property type="entry name" value="D-ALLOSE-BINDING PERIPLASMIC PROTEIN-RELATED"/>
    <property type="match status" value="1"/>
</dbReference>
<evidence type="ECO:0000256" key="4">
    <source>
        <dbReference type="SAM" id="MobiDB-lite"/>
    </source>
</evidence>
<sequence length="349" mass="36103">MSTAMRRKWLAAAGTAAALALVVGCTSNTPEAEDTGEAQAPAAAATGNDEPGDKVVIGFSAPAADHGWMGSITKSAVAEAGKYEDVELVQAEATNDVNLQISQIEQFINDGVDAIVLLPFDGAALTEVAIKAMQAGIVVINVDREFEDPDAARTTVLGDNYGMGVSAGAYICGELGGKADAKVAEIAGIDSLPLTQDRSQGFEDALAACGLEVSNRVAADFTVQGGESAAANLLQAAPQLDAIWNHDDDQGVGVMAAIENAGRDEFIMVGGAGSKNVMEAIKADDSVLKATVIYPSTQAADGIKLARLLVQGKSMSDLVEVEVPRTVQLYAPVVTKENVDQYLPTAFES</sequence>
<evidence type="ECO:0000256" key="3">
    <source>
        <dbReference type="ARBA" id="ARBA00022729"/>
    </source>
</evidence>
<reference evidence="7 8" key="1">
    <citation type="submission" date="2019-07" db="EMBL/GenBank/DDBJ databases">
        <title>Whole genome shotgun sequence of Cellulomonas xylanilytica NBRC 101102.</title>
        <authorList>
            <person name="Hosoyama A."/>
            <person name="Uohara A."/>
            <person name="Ohji S."/>
            <person name="Ichikawa N."/>
        </authorList>
    </citation>
    <scope>NUCLEOTIDE SEQUENCE [LARGE SCALE GENOMIC DNA]</scope>
    <source>
        <strain evidence="7 8">NBRC 101102</strain>
    </source>
</reference>
<comment type="similarity">
    <text evidence="2">Belongs to the bacterial solute-binding protein 2 family.</text>
</comment>
<dbReference type="Proteomes" id="UP000321118">
    <property type="component" value="Unassembled WGS sequence"/>
</dbReference>
<dbReference type="PROSITE" id="PS51257">
    <property type="entry name" value="PROKAR_LIPOPROTEIN"/>
    <property type="match status" value="1"/>
</dbReference>
<dbReference type="EMBL" id="BJUB01000011">
    <property type="protein sequence ID" value="GEK22756.1"/>
    <property type="molecule type" value="Genomic_DNA"/>
</dbReference>
<evidence type="ECO:0000256" key="1">
    <source>
        <dbReference type="ARBA" id="ARBA00004196"/>
    </source>
</evidence>
<protein>
    <submittedName>
        <fullName evidence="7">Sugar ABC transporter substrate-binding protein</fullName>
    </submittedName>
</protein>
<evidence type="ECO:0000256" key="5">
    <source>
        <dbReference type="SAM" id="SignalP"/>
    </source>
</evidence>
<dbReference type="AlphaFoldDB" id="A0A510V7J4"/>
<dbReference type="InterPro" id="IPR028082">
    <property type="entry name" value="Peripla_BP_I"/>
</dbReference>
<comment type="subcellular location">
    <subcellularLocation>
        <location evidence="1">Cell envelope</location>
    </subcellularLocation>
</comment>
<evidence type="ECO:0000259" key="6">
    <source>
        <dbReference type="Pfam" id="PF13407"/>
    </source>
</evidence>
<dbReference type="OrthoDB" id="9800520at2"/>
<dbReference type="Pfam" id="PF13407">
    <property type="entry name" value="Peripla_BP_4"/>
    <property type="match status" value="1"/>
</dbReference>
<feature type="region of interest" description="Disordered" evidence="4">
    <location>
        <begin position="28"/>
        <end position="51"/>
    </location>
</feature>
<dbReference type="GO" id="GO:0030313">
    <property type="term" value="C:cell envelope"/>
    <property type="evidence" value="ECO:0007669"/>
    <property type="project" value="UniProtKB-SubCell"/>
</dbReference>
<dbReference type="Gene3D" id="3.40.50.2300">
    <property type="match status" value="2"/>
</dbReference>
<dbReference type="RefSeq" id="WP_146929316.1">
    <property type="nucleotide sequence ID" value="NZ_BJUB01000011.1"/>
</dbReference>
<dbReference type="InterPro" id="IPR006311">
    <property type="entry name" value="TAT_signal"/>
</dbReference>
<dbReference type="InterPro" id="IPR025997">
    <property type="entry name" value="SBP_2_dom"/>
</dbReference>
<dbReference type="SUPFAM" id="SSF53822">
    <property type="entry name" value="Periplasmic binding protein-like I"/>
    <property type="match status" value="1"/>
</dbReference>
<organism evidence="7 8">
    <name type="scientific">Cellulomonas xylanilytica</name>
    <dbReference type="NCBI Taxonomy" id="233583"/>
    <lineage>
        <taxon>Bacteria</taxon>
        <taxon>Bacillati</taxon>
        <taxon>Actinomycetota</taxon>
        <taxon>Actinomycetes</taxon>
        <taxon>Micrococcales</taxon>
        <taxon>Cellulomonadaceae</taxon>
        <taxon>Cellulomonas</taxon>
    </lineage>
</organism>
<evidence type="ECO:0000313" key="8">
    <source>
        <dbReference type="Proteomes" id="UP000321118"/>
    </source>
</evidence>